<dbReference type="Proteomes" id="UP000542353">
    <property type="component" value="Unassembled WGS sequence"/>
</dbReference>
<feature type="chain" id="PRO_5030735544" description="Porin" evidence="2">
    <location>
        <begin position="27"/>
        <end position="403"/>
    </location>
</feature>
<reference evidence="3 4" key="1">
    <citation type="submission" date="2020-08" db="EMBL/GenBank/DDBJ databases">
        <title>Genomic Encyclopedia of Type Strains, Phase IV (KMG-IV): sequencing the most valuable type-strain genomes for metagenomic binning, comparative biology and taxonomic classification.</title>
        <authorList>
            <person name="Goeker M."/>
        </authorList>
    </citation>
    <scope>NUCLEOTIDE SEQUENCE [LARGE SCALE GENOMIC DNA]</scope>
    <source>
        <strain evidence="3 4">DSM 12706</strain>
    </source>
</reference>
<evidence type="ECO:0000256" key="1">
    <source>
        <dbReference type="SAM" id="Coils"/>
    </source>
</evidence>
<dbReference type="Pfam" id="PF05150">
    <property type="entry name" value="Legionella_OMP"/>
    <property type="match status" value="1"/>
</dbReference>
<evidence type="ECO:0000256" key="2">
    <source>
        <dbReference type="SAM" id="SignalP"/>
    </source>
</evidence>
<dbReference type="AlphaFoldDB" id="A0A7W7Z7F8"/>
<dbReference type="InterPro" id="IPR007825">
    <property type="entry name" value="Major_OMP_Legionella"/>
</dbReference>
<organism evidence="3 4">
    <name type="scientific">Rhodopseudomonas rhenobacensis</name>
    <dbReference type="NCBI Taxonomy" id="87461"/>
    <lineage>
        <taxon>Bacteria</taxon>
        <taxon>Pseudomonadati</taxon>
        <taxon>Pseudomonadota</taxon>
        <taxon>Alphaproteobacteria</taxon>
        <taxon>Hyphomicrobiales</taxon>
        <taxon>Nitrobacteraceae</taxon>
        <taxon>Rhodopseudomonas</taxon>
    </lineage>
</organism>
<evidence type="ECO:0000313" key="4">
    <source>
        <dbReference type="Proteomes" id="UP000542353"/>
    </source>
</evidence>
<dbReference type="EMBL" id="JACHIH010000035">
    <property type="protein sequence ID" value="MBB5049403.1"/>
    <property type="molecule type" value="Genomic_DNA"/>
</dbReference>
<sequence length="403" mass="43052">MMRFTKPLLLVGLALTASTLPQIAQATTAEDQITARLNALEKENAGLRARLNRLEATKTARPLAPATGGATMAAMPRQSAEPFNKAPIAIIHPAPPQAFEISGSLLFLQSAAGNMEYATLINPLPVVSPHWNNQSLAPDFAAAFDLGARYMNGANDIAVQWTHLKATTNASFEGTPDQMVGPPYLIGPESALYKVGRGSLQSEFDSVKMDVGHTFCVDCDFQMRAFGGVEFARIGQDLTGTAESRDAQASSSYTNHSKFTGAGPRIGVKSQYSLGSFDFSGEIAGAALIGTTQSRVDYLTVKPVLAQPTVQYLASPNATRVIPSVNARLATAYNFAPTAYGLFKVEVGYQAAVYFDAVGEYAVTQVPTSLVLPPNGVYLATAQHLTSNFTTHGPFMTAKWQFQ</sequence>
<feature type="coiled-coil region" evidence="1">
    <location>
        <begin position="23"/>
        <end position="57"/>
    </location>
</feature>
<feature type="signal peptide" evidence="2">
    <location>
        <begin position="1"/>
        <end position="26"/>
    </location>
</feature>
<proteinExistence type="predicted"/>
<keyword evidence="1" id="KW-0175">Coiled coil</keyword>
<evidence type="ECO:0008006" key="5">
    <source>
        <dbReference type="Google" id="ProtNLM"/>
    </source>
</evidence>
<keyword evidence="4" id="KW-1185">Reference proteome</keyword>
<keyword evidence="2" id="KW-0732">Signal</keyword>
<accession>A0A7W7Z7F8</accession>
<name>A0A7W7Z7F8_9BRAD</name>
<comment type="caution">
    <text evidence="3">The sequence shown here is derived from an EMBL/GenBank/DDBJ whole genome shotgun (WGS) entry which is preliminary data.</text>
</comment>
<gene>
    <name evidence="3" type="ORF">HNR60_004180</name>
</gene>
<evidence type="ECO:0000313" key="3">
    <source>
        <dbReference type="EMBL" id="MBB5049403.1"/>
    </source>
</evidence>
<protein>
    <recommendedName>
        <fullName evidence="5">Porin</fullName>
    </recommendedName>
</protein>
<dbReference type="RefSeq" id="WP_184261597.1">
    <property type="nucleotide sequence ID" value="NZ_JACHIH010000035.1"/>
</dbReference>